<gene>
    <name evidence="1" type="ORF">DPMN_018202</name>
</gene>
<dbReference type="AlphaFoldDB" id="A0A9D4S827"/>
<organism evidence="1 2">
    <name type="scientific">Dreissena polymorpha</name>
    <name type="common">Zebra mussel</name>
    <name type="synonym">Mytilus polymorpha</name>
    <dbReference type="NCBI Taxonomy" id="45954"/>
    <lineage>
        <taxon>Eukaryota</taxon>
        <taxon>Metazoa</taxon>
        <taxon>Spiralia</taxon>
        <taxon>Lophotrochozoa</taxon>
        <taxon>Mollusca</taxon>
        <taxon>Bivalvia</taxon>
        <taxon>Autobranchia</taxon>
        <taxon>Heteroconchia</taxon>
        <taxon>Euheterodonta</taxon>
        <taxon>Imparidentia</taxon>
        <taxon>Neoheterodontei</taxon>
        <taxon>Myida</taxon>
        <taxon>Dreissenoidea</taxon>
        <taxon>Dreissenidae</taxon>
        <taxon>Dreissena</taxon>
    </lineage>
</organism>
<proteinExistence type="predicted"/>
<protein>
    <submittedName>
        <fullName evidence="1">Uncharacterized protein</fullName>
    </submittedName>
</protein>
<sequence length="58" mass="6527">MGEFNGVNACANSVDQTDRRIQSIRAICIFSRLDSWANSVETTHGRIQWKRLMGEISG</sequence>
<keyword evidence="2" id="KW-1185">Reference proteome</keyword>
<dbReference type="Proteomes" id="UP000828390">
    <property type="component" value="Unassembled WGS sequence"/>
</dbReference>
<dbReference type="EMBL" id="JAIWYP010000001">
    <property type="protein sequence ID" value="KAH3894045.1"/>
    <property type="molecule type" value="Genomic_DNA"/>
</dbReference>
<name>A0A9D4S827_DREPO</name>
<evidence type="ECO:0000313" key="2">
    <source>
        <dbReference type="Proteomes" id="UP000828390"/>
    </source>
</evidence>
<reference evidence="1" key="2">
    <citation type="submission" date="2020-11" db="EMBL/GenBank/DDBJ databases">
        <authorList>
            <person name="McCartney M.A."/>
            <person name="Auch B."/>
            <person name="Kono T."/>
            <person name="Mallez S."/>
            <person name="Becker A."/>
            <person name="Gohl D.M."/>
            <person name="Silverstein K.A.T."/>
            <person name="Koren S."/>
            <person name="Bechman K.B."/>
            <person name="Herman A."/>
            <person name="Abrahante J.E."/>
            <person name="Garbe J."/>
        </authorList>
    </citation>
    <scope>NUCLEOTIDE SEQUENCE</scope>
    <source>
        <strain evidence="1">Duluth1</strain>
        <tissue evidence="1">Whole animal</tissue>
    </source>
</reference>
<accession>A0A9D4S827</accession>
<reference evidence="1" key="1">
    <citation type="journal article" date="2019" name="bioRxiv">
        <title>The Genome of the Zebra Mussel, Dreissena polymorpha: A Resource for Invasive Species Research.</title>
        <authorList>
            <person name="McCartney M.A."/>
            <person name="Auch B."/>
            <person name="Kono T."/>
            <person name="Mallez S."/>
            <person name="Zhang Y."/>
            <person name="Obille A."/>
            <person name="Becker A."/>
            <person name="Abrahante J.E."/>
            <person name="Garbe J."/>
            <person name="Badalamenti J.P."/>
            <person name="Herman A."/>
            <person name="Mangelson H."/>
            <person name="Liachko I."/>
            <person name="Sullivan S."/>
            <person name="Sone E.D."/>
            <person name="Koren S."/>
            <person name="Silverstein K.A.T."/>
            <person name="Beckman K.B."/>
            <person name="Gohl D.M."/>
        </authorList>
    </citation>
    <scope>NUCLEOTIDE SEQUENCE</scope>
    <source>
        <strain evidence="1">Duluth1</strain>
        <tissue evidence="1">Whole animal</tissue>
    </source>
</reference>
<comment type="caution">
    <text evidence="1">The sequence shown here is derived from an EMBL/GenBank/DDBJ whole genome shotgun (WGS) entry which is preliminary data.</text>
</comment>
<evidence type="ECO:0000313" key="1">
    <source>
        <dbReference type="EMBL" id="KAH3894045.1"/>
    </source>
</evidence>